<dbReference type="FunFam" id="3.40.50.1000:FF:000144">
    <property type="entry name" value="copper-transporting ATPase 1 isoform X2"/>
    <property type="match status" value="1"/>
</dbReference>
<feature type="transmembrane region" description="Helical" evidence="21">
    <location>
        <begin position="236"/>
        <end position="254"/>
    </location>
</feature>
<dbReference type="PANTHER" id="PTHR43520">
    <property type="entry name" value="ATP7, ISOFORM B"/>
    <property type="match status" value="1"/>
</dbReference>
<evidence type="ECO:0000256" key="18">
    <source>
        <dbReference type="ARBA" id="ARBA00023136"/>
    </source>
</evidence>
<dbReference type="InterPro" id="IPR023299">
    <property type="entry name" value="ATPase_P-typ_cyto_dom_N"/>
</dbReference>
<dbReference type="Proteomes" id="UP000236742">
    <property type="component" value="Unassembled WGS sequence"/>
</dbReference>
<dbReference type="NCBIfam" id="TIGR01525">
    <property type="entry name" value="ATPase-IB_hvy"/>
    <property type="match status" value="1"/>
</dbReference>
<accession>A0A1H5SK24</accession>
<dbReference type="SFLD" id="SFLDF00027">
    <property type="entry name" value="p-type_atpase"/>
    <property type="match status" value="1"/>
</dbReference>
<dbReference type="InterPro" id="IPR036163">
    <property type="entry name" value="HMA_dom_sf"/>
</dbReference>
<dbReference type="Pfam" id="PF00122">
    <property type="entry name" value="E1-E2_ATPase"/>
    <property type="match status" value="1"/>
</dbReference>
<dbReference type="OrthoDB" id="9807843at2"/>
<keyword evidence="4" id="KW-0813">Transport</keyword>
<keyword evidence="15 21" id="KW-1133">Transmembrane helix</keyword>
<evidence type="ECO:0000256" key="15">
    <source>
        <dbReference type="ARBA" id="ARBA00022989"/>
    </source>
</evidence>
<keyword evidence="24" id="KW-1185">Reference proteome</keyword>
<evidence type="ECO:0000256" key="21">
    <source>
        <dbReference type="RuleBase" id="RU362081"/>
    </source>
</evidence>
<dbReference type="InterPro" id="IPR018303">
    <property type="entry name" value="ATPase_P-typ_P_site"/>
</dbReference>
<dbReference type="CDD" id="cd02094">
    <property type="entry name" value="P-type_ATPase_Cu-like"/>
    <property type="match status" value="1"/>
</dbReference>
<keyword evidence="14" id="KW-1278">Translocase</keyword>
<reference evidence="23 24" key="1">
    <citation type="submission" date="2016-10" db="EMBL/GenBank/DDBJ databases">
        <authorList>
            <person name="de Groot N.N."/>
        </authorList>
    </citation>
    <scope>NUCLEOTIDE SEQUENCE [LARGE SCALE GENOMIC DNA]</scope>
    <source>
        <strain evidence="23 24">DSM 23413</strain>
    </source>
</reference>
<evidence type="ECO:0000256" key="4">
    <source>
        <dbReference type="ARBA" id="ARBA00022448"/>
    </source>
</evidence>
<evidence type="ECO:0000256" key="9">
    <source>
        <dbReference type="ARBA" id="ARBA00022737"/>
    </source>
</evidence>
<evidence type="ECO:0000256" key="14">
    <source>
        <dbReference type="ARBA" id="ARBA00022967"/>
    </source>
</evidence>
<sequence length="836" mass="87494">MSGQHELKLSVEGMSCASCVGRVERALKAVPGVEEARVNLASESAQVVYHDPATPQALTEALEQAGYPARRRTVTLEVESMSCASCVGRVDRALAAVPGVLDVNVNLAAETATVTYLEGQVQPADLIRAAGEIGYPAKVRQAEAAEDMGARKEAEAQALKRRLIVAAVLSLPVFLVEMGSHLIPGLHHWIDGTIGRQTSWYLQFLLTTAVLAGPGRQFYLKGWPALLRGAPDMNSLVAVGTTAAYLYSVVATFWPELLPEQSRAVYYEAAAVIVVLILLGRFLEARAKGRTGEAIRKLLSLQAPTARVLRGDDFVEVAAEEIVPGDIILVRPGDRIAVDGEVIEGRSHVDESMITGEPIPVEKAPGDAVTGGTVNGAGGFRFRATRVGADTTLAQIVKMVEEAQGAKLPIQGLVDRITLWFVPAVMGVAALTVLVWLVFGPEPALTHALVAGVAVLIIACPCAMGLATPTSIMVGTGRAAELGVLFRKGDALQALQGVQVVALDKTGTLTQGRPELTDLRLADGFERAQVLALVAAVERGSEHPIAEAIVRAAKAEGLDLPRAEGFASLTGHGVQAEVEGRRVLVGADRLMAREGIDLGDLAQVGEELAGEGRTPLYAAIDGRAAAVIAVADPLKPTSRDAIAALHRLGLEVAMITGDNRATAQAIARQVGIDHVEAEVLPEGKVAALEALRAGGQKLAFVGDGINDAPALAHADVGIAIGTGTDVAIEAADVVLMSGDLRGVVNAFEISAATMRNIRQNLFWAFAYNTALIPVAAGVLYPAFGLLLSPVLAAGAMAMSSVFVVSNALRLRRFRPSLAAVEDTGRGGLPARPAPAE</sequence>
<dbReference type="SFLD" id="SFLDG00002">
    <property type="entry name" value="C1.7:_P-type_atpase_like"/>
    <property type="match status" value="1"/>
</dbReference>
<dbReference type="InterPro" id="IPR008250">
    <property type="entry name" value="ATPase_P-typ_transduc_dom_A_sf"/>
</dbReference>
<keyword evidence="10 21" id="KW-0547">Nucleotide-binding</keyword>
<comment type="similarity">
    <text evidence="2 21">Belongs to the cation transport ATPase (P-type) (TC 3.A.3) family. Type IB subfamily.</text>
</comment>
<dbReference type="GO" id="GO:0005886">
    <property type="term" value="C:plasma membrane"/>
    <property type="evidence" value="ECO:0007669"/>
    <property type="project" value="UniProtKB-SubCell"/>
</dbReference>
<evidence type="ECO:0000256" key="11">
    <source>
        <dbReference type="ARBA" id="ARBA00022796"/>
    </source>
</evidence>
<feature type="domain" description="HMA" evidence="22">
    <location>
        <begin position="5"/>
        <end position="70"/>
    </location>
</feature>
<evidence type="ECO:0000313" key="23">
    <source>
        <dbReference type="EMBL" id="SEF50973.1"/>
    </source>
</evidence>
<dbReference type="EMBL" id="FNVD01000001">
    <property type="protein sequence ID" value="SEF50973.1"/>
    <property type="molecule type" value="Genomic_DNA"/>
</dbReference>
<keyword evidence="13" id="KW-0460">Magnesium</keyword>
<dbReference type="Gene3D" id="3.40.50.1000">
    <property type="entry name" value="HAD superfamily/HAD-like"/>
    <property type="match status" value="1"/>
</dbReference>
<dbReference type="AlphaFoldDB" id="A0A1H5SK24"/>
<dbReference type="SUPFAM" id="SSF81665">
    <property type="entry name" value="Calcium ATPase, transmembrane domain M"/>
    <property type="match status" value="1"/>
</dbReference>
<dbReference type="Gene3D" id="2.70.150.10">
    <property type="entry name" value="Calcium-transporting ATPase, cytoplasmic transduction domain A"/>
    <property type="match status" value="1"/>
</dbReference>
<dbReference type="GO" id="GO:0005507">
    <property type="term" value="F:copper ion binding"/>
    <property type="evidence" value="ECO:0007669"/>
    <property type="project" value="InterPro"/>
</dbReference>
<dbReference type="RefSeq" id="WP_104006558.1">
    <property type="nucleotide sequence ID" value="NZ_FNVD01000001.1"/>
</dbReference>
<feature type="transmembrane region" description="Helical" evidence="21">
    <location>
        <begin position="163"/>
        <end position="186"/>
    </location>
</feature>
<dbReference type="Pfam" id="PF00403">
    <property type="entry name" value="HMA"/>
    <property type="match status" value="2"/>
</dbReference>
<keyword evidence="6" id="KW-0597">Phosphoprotein</keyword>
<keyword evidence="11" id="KW-0187">Copper transport</keyword>
<feature type="transmembrane region" description="Helical" evidence="21">
    <location>
        <begin position="198"/>
        <end position="215"/>
    </location>
</feature>
<evidence type="ECO:0000256" key="8">
    <source>
        <dbReference type="ARBA" id="ARBA00022723"/>
    </source>
</evidence>
<organism evidence="23 24">
    <name type="scientific">Jhaorihella thermophila</name>
    <dbReference type="NCBI Taxonomy" id="488547"/>
    <lineage>
        <taxon>Bacteria</taxon>
        <taxon>Pseudomonadati</taxon>
        <taxon>Pseudomonadota</taxon>
        <taxon>Alphaproteobacteria</taxon>
        <taxon>Rhodobacterales</taxon>
        <taxon>Paracoccaceae</taxon>
        <taxon>Jhaorihella</taxon>
    </lineage>
</organism>
<dbReference type="PRINTS" id="PR00119">
    <property type="entry name" value="CATATPASE"/>
</dbReference>
<dbReference type="PROSITE" id="PS00154">
    <property type="entry name" value="ATPASE_E1_E2"/>
    <property type="match status" value="1"/>
</dbReference>
<evidence type="ECO:0000256" key="13">
    <source>
        <dbReference type="ARBA" id="ARBA00022842"/>
    </source>
</evidence>
<dbReference type="SFLD" id="SFLDS00003">
    <property type="entry name" value="Haloacid_Dehalogenase"/>
    <property type="match status" value="1"/>
</dbReference>
<evidence type="ECO:0000256" key="1">
    <source>
        <dbReference type="ARBA" id="ARBA00004651"/>
    </source>
</evidence>
<comment type="subcellular location">
    <subcellularLocation>
        <location evidence="1">Cell membrane</location>
        <topology evidence="1">Multi-pass membrane protein</topology>
    </subcellularLocation>
</comment>
<dbReference type="SUPFAM" id="SSF56784">
    <property type="entry name" value="HAD-like"/>
    <property type="match status" value="1"/>
</dbReference>
<dbReference type="Gene3D" id="3.30.70.100">
    <property type="match status" value="2"/>
</dbReference>
<dbReference type="NCBIfam" id="TIGR01494">
    <property type="entry name" value="ATPase_P-type"/>
    <property type="match status" value="1"/>
</dbReference>
<dbReference type="InterPro" id="IPR023298">
    <property type="entry name" value="ATPase_P-typ_TM_dom_sf"/>
</dbReference>
<evidence type="ECO:0000256" key="16">
    <source>
        <dbReference type="ARBA" id="ARBA00023008"/>
    </source>
</evidence>
<dbReference type="PANTHER" id="PTHR43520:SF8">
    <property type="entry name" value="P-TYPE CU(+) TRANSPORTER"/>
    <property type="match status" value="1"/>
</dbReference>
<dbReference type="InterPro" id="IPR006121">
    <property type="entry name" value="HMA_dom"/>
</dbReference>
<dbReference type="NCBIfam" id="TIGR00003">
    <property type="entry name" value="copper ion binding protein"/>
    <property type="match status" value="2"/>
</dbReference>
<feature type="transmembrane region" description="Helical" evidence="21">
    <location>
        <begin position="417"/>
        <end position="439"/>
    </location>
</feature>
<dbReference type="FunFam" id="2.70.150.10:FF:000020">
    <property type="entry name" value="Copper-exporting P-type ATPase A"/>
    <property type="match status" value="1"/>
</dbReference>
<feature type="transmembrane region" description="Helical" evidence="21">
    <location>
        <begin position="786"/>
        <end position="808"/>
    </location>
</feature>
<dbReference type="GO" id="GO:0060003">
    <property type="term" value="P:copper ion export"/>
    <property type="evidence" value="ECO:0007669"/>
    <property type="project" value="UniProtKB-ARBA"/>
</dbReference>
<feature type="transmembrane region" description="Helical" evidence="21">
    <location>
        <begin position="761"/>
        <end position="780"/>
    </location>
</feature>
<dbReference type="Gene3D" id="3.40.1110.10">
    <property type="entry name" value="Calcium-transporting ATPase, cytoplasmic domain N"/>
    <property type="match status" value="1"/>
</dbReference>
<evidence type="ECO:0000256" key="17">
    <source>
        <dbReference type="ARBA" id="ARBA00023065"/>
    </source>
</evidence>
<dbReference type="Pfam" id="PF00702">
    <property type="entry name" value="Hydrolase"/>
    <property type="match status" value="1"/>
</dbReference>
<evidence type="ECO:0000256" key="20">
    <source>
        <dbReference type="ARBA" id="ARBA00049289"/>
    </source>
</evidence>
<evidence type="ECO:0000259" key="22">
    <source>
        <dbReference type="PROSITE" id="PS50846"/>
    </source>
</evidence>
<evidence type="ECO:0000256" key="5">
    <source>
        <dbReference type="ARBA" id="ARBA00022475"/>
    </source>
</evidence>
<dbReference type="PROSITE" id="PS01047">
    <property type="entry name" value="HMA_1"/>
    <property type="match status" value="2"/>
</dbReference>
<comment type="catalytic activity">
    <reaction evidence="20">
        <text>Cu(+)(in) + ATP + H2O = Cu(+)(out) + ADP + phosphate + H(+)</text>
        <dbReference type="Rhea" id="RHEA:25792"/>
        <dbReference type="ChEBI" id="CHEBI:15377"/>
        <dbReference type="ChEBI" id="CHEBI:15378"/>
        <dbReference type="ChEBI" id="CHEBI:30616"/>
        <dbReference type="ChEBI" id="CHEBI:43474"/>
        <dbReference type="ChEBI" id="CHEBI:49552"/>
        <dbReference type="ChEBI" id="CHEBI:456216"/>
        <dbReference type="EC" id="7.2.2.8"/>
    </reaction>
</comment>
<dbReference type="EC" id="7.2.2.8" evidence="3"/>
<dbReference type="FunFam" id="3.30.70.100:FF:000001">
    <property type="entry name" value="ATPase copper transporting beta"/>
    <property type="match status" value="1"/>
</dbReference>
<dbReference type="FunFam" id="3.30.70.100:FF:000005">
    <property type="entry name" value="Copper-exporting P-type ATPase A"/>
    <property type="match status" value="1"/>
</dbReference>
<keyword evidence="12 21" id="KW-0067">ATP-binding</keyword>
<dbReference type="NCBIfam" id="TIGR01511">
    <property type="entry name" value="ATPase-IB1_Cu"/>
    <property type="match status" value="1"/>
</dbReference>
<keyword evidence="8 21" id="KW-0479">Metal-binding</keyword>
<dbReference type="SUPFAM" id="SSF81653">
    <property type="entry name" value="Calcium ATPase, transduction domain A"/>
    <property type="match status" value="1"/>
</dbReference>
<evidence type="ECO:0000256" key="7">
    <source>
        <dbReference type="ARBA" id="ARBA00022692"/>
    </source>
</evidence>
<keyword evidence="17" id="KW-0406">Ion transport</keyword>
<dbReference type="GO" id="GO:0016887">
    <property type="term" value="F:ATP hydrolysis activity"/>
    <property type="evidence" value="ECO:0007669"/>
    <property type="project" value="InterPro"/>
</dbReference>
<dbReference type="PRINTS" id="PR00943">
    <property type="entry name" value="CUATPASE"/>
</dbReference>
<dbReference type="InterPro" id="IPR027256">
    <property type="entry name" value="P-typ_ATPase_IB"/>
</dbReference>
<dbReference type="PROSITE" id="PS50846">
    <property type="entry name" value="HMA_2"/>
    <property type="match status" value="2"/>
</dbReference>
<dbReference type="InterPro" id="IPR036412">
    <property type="entry name" value="HAD-like_sf"/>
</dbReference>
<keyword evidence="9" id="KW-0677">Repeat</keyword>
<evidence type="ECO:0000256" key="2">
    <source>
        <dbReference type="ARBA" id="ARBA00006024"/>
    </source>
</evidence>
<keyword evidence="7 21" id="KW-0812">Transmembrane</keyword>
<feature type="transmembrane region" description="Helical" evidence="21">
    <location>
        <begin position="266"/>
        <end position="283"/>
    </location>
</feature>
<dbReference type="InterPro" id="IPR006122">
    <property type="entry name" value="HMA_Cu_ion-bd"/>
</dbReference>
<dbReference type="InterPro" id="IPR059000">
    <property type="entry name" value="ATPase_P-type_domA"/>
</dbReference>
<gene>
    <name evidence="23" type="ORF">SAMN05421751_101585</name>
</gene>
<keyword evidence="5 21" id="KW-1003">Cell membrane</keyword>
<evidence type="ECO:0000256" key="12">
    <source>
        <dbReference type="ARBA" id="ARBA00022840"/>
    </source>
</evidence>
<keyword evidence="16" id="KW-0186">Copper</keyword>
<dbReference type="GO" id="GO:0140581">
    <property type="term" value="F:P-type monovalent copper transporter activity"/>
    <property type="evidence" value="ECO:0007669"/>
    <property type="project" value="UniProtKB-EC"/>
</dbReference>
<dbReference type="InterPro" id="IPR017969">
    <property type="entry name" value="Heavy-metal-associated_CS"/>
</dbReference>
<dbReference type="GO" id="GO:0005524">
    <property type="term" value="F:ATP binding"/>
    <property type="evidence" value="ECO:0007669"/>
    <property type="project" value="UniProtKB-UniRule"/>
</dbReference>
<dbReference type="GO" id="GO:0055070">
    <property type="term" value="P:copper ion homeostasis"/>
    <property type="evidence" value="ECO:0007669"/>
    <property type="project" value="TreeGrafter"/>
</dbReference>
<evidence type="ECO:0000256" key="3">
    <source>
        <dbReference type="ARBA" id="ARBA00012517"/>
    </source>
</evidence>
<dbReference type="InterPro" id="IPR044492">
    <property type="entry name" value="P_typ_ATPase_HD_dom"/>
</dbReference>
<dbReference type="InterPro" id="IPR023214">
    <property type="entry name" value="HAD_sf"/>
</dbReference>
<evidence type="ECO:0000256" key="6">
    <source>
        <dbReference type="ARBA" id="ARBA00022553"/>
    </source>
</evidence>
<name>A0A1H5SK24_9RHOB</name>
<feature type="domain" description="HMA" evidence="22">
    <location>
        <begin position="72"/>
        <end position="138"/>
    </location>
</feature>
<dbReference type="CDD" id="cd00371">
    <property type="entry name" value="HMA"/>
    <property type="match status" value="2"/>
</dbReference>
<proteinExistence type="inferred from homology"/>
<evidence type="ECO:0000313" key="24">
    <source>
        <dbReference type="Proteomes" id="UP000236742"/>
    </source>
</evidence>
<evidence type="ECO:0000256" key="10">
    <source>
        <dbReference type="ARBA" id="ARBA00022741"/>
    </source>
</evidence>
<dbReference type="SUPFAM" id="SSF55008">
    <property type="entry name" value="HMA, heavy metal-associated domain"/>
    <property type="match status" value="2"/>
</dbReference>
<evidence type="ECO:0000256" key="19">
    <source>
        <dbReference type="ARBA" id="ARBA00033239"/>
    </source>
</evidence>
<dbReference type="GO" id="GO:0043682">
    <property type="term" value="F:P-type divalent copper transporter activity"/>
    <property type="evidence" value="ECO:0007669"/>
    <property type="project" value="TreeGrafter"/>
</dbReference>
<protein>
    <recommendedName>
        <fullName evidence="3">P-type Cu(+) transporter</fullName>
        <ecNumber evidence="3">7.2.2.8</ecNumber>
    </recommendedName>
    <alternativeName>
        <fullName evidence="19">Cu(+)-exporting ATPase</fullName>
    </alternativeName>
</protein>
<feature type="transmembrane region" description="Helical" evidence="21">
    <location>
        <begin position="445"/>
        <end position="468"/>
    </location>
</feature>
<keyword evidence="18 21" id="KW-0472">Membrane</keyword>
<dbReference type="InterPro" id="IPR001757">
    <property type="entry name" value="P_typ_ATPase"/>
</dbReference>